<gene>
    <name evidence="1" type="ORF">K1T71_006459</name>
</gene>
<keyword evidence="2" id="KW-1185">Reference proteome</keyword>
<protein>
    <submittedName>
        <fullName evidence="1">Uncharacterized protein</fullName>
    </submittedName>
</protein>
<name>A0ACC1D0X5_9NEOP</name>
<comment type="caution">
    <text evidence="1">The sequence shown here is derived from an EMBL/GenBank/DDBJ whole genome shotgun (WGS) entry which is preliminary data.</text>
</comment>
<dbReference type="EMBL" id="CM034397">
    <property type="protein sequence ID" value="KAJ0177586.1"/>
    <property type="molecule type" value="Genomic_DNA"/>
</dbReference>
<organism evidence="1 2">
    <name type="scientific">Dendrolimus kikuchii</name>
    <dbReference type="NCBI Taxonomy" id="765133"/>
    <lineage>
        <taxon>Eukaryota</taxon>
        <taxon>Metazoa</taxon>
        <taxon>Ecdysozoa</taxon>
        <taxon>Arthropoda</taxon>
        <taxon>Hexapoda</taxon>
        <taxon>Insecta</taxon>
        <taxon>Pterygota</taxon>
        <taxon>Neoptera</taxon>
        <taxon>Endopterygota</taxon>
        <taxon>Lepidoptera</taxon>
        <taxon>Glossata</taxon>
        <taxon>Ditrysia</taxon>
        <taxon>Bombycoidea</taxon>
        <taxon>Lasiocampidae</taxon>
        <taxon>Dendrolimus</taxon>
    </lineage>
</organism>
<proteinExistence type="predicted"/>
<evidence type="ECO:0000313" key="1">
    <source>
        <dbReference type="EMBL" id="KAJ0177586.1"/>
    </source>
</evidence>
<dbReference type="Proteomes" id="UP000824533">
    <property type="component" value="Linkage Group LG11"/>
</dbReference>
<reference evidence="1 2" key="1">
    <citation type="journal article" date="2021" name="Front. Genet.">
        <title>Chromosome-Level Genome Assembly Reveals Significant Gene Expansion in the Toll and IMD Signaling Pathways of Dendrolimus kikuchii.</title>
        <authorList>
            <person name="Zhou J."/>
            <person name="Wu P."/>
            <person name="Xiong Z."/>
            <person name="Liu N."/>
            <person name="Zhao N."/>
            <person name="Ji M."/>
            <person name="Qiu Y."/>
            <person name="Yang B."/>
        </authorList>
    </citation>
    <scope>NUCLEOTIDE SEQUENCE [LARGE SCALE GENOMIC DNA]</scope>
    <source>
        <strain evidence="1">Ann1</strain>
    </source>
</reference>
<sequence>MVVKLDKVPFEDALNMTGFSKFNLLMFLLCSSIIVGMGFEVFSVSYLVPASVCELGTSSTQQGLIAGIPLTGVIMTSHFWGYLADTRGRRKILALSMSIGFLAGALAAFSPNWIVLAILKFASSASVSGAFALSLTLLSECTPKAKRSALVILTTSVSLASTGLMAVLSIPILPLKFSYYIPYLNIHLNSWRLLDLIFSLPALFSAIGVACAYESPRYLLSVGKDKEALAVMKGVFVMNHGGNGDDFQVNSVVLNEENAALKAKGIWSSMIAQTIPMMKPPLLKRTLLLSLLFCISFICMNPFLVWVPFIVNAFMSSVVRGEVNMTFCEMITTAKNATLVDVTANCSMNITAMTMVFGISMFLSLVNLVTAGLIGCVGRKTLVIGIQVIGGLSALLVNTTYIWVVSAFLFMIFLLGVINFGLLTTYSVDIFPTYVKAMAVCLTLMVGRGSAVLGINILKRLLDSDCEAAFYIFGSVTLAGGIVGLLLPSDATITQESQKIEEKS</sequence>
<accession>A0ACC1D0X5</accession>
<evidence type="ECO:0000313" key="2">
    <source>
        <dbReference type="Proteomes" id="UP000824533"/>
    </source>
</evidence>